<keyword evidence="2" id="KW-1185">Reference proteome</keyword>
<reference evidence="2" key="1">
    <citation type="journal article" date="2019" name="Int. J. Syst. Evol. Microbiol.">
        <title>The Global Catalogue of Microorganisms (GCM) 10K type strain sequencing project: providing services to taxonomists for standard genome sequencing and annotation.</title>
        <authorList>
            <consortium name="The Broad Institute Genomics Platform"/>
            <consortium name="The Broad Institute Genome Sequencing Center for Infectious Disease"/>
            <person name="Wu L."/>
            <person name="Ma J."/>
        </authorList>
    </citation>
    <scope>NUCLEOTIDE SEQUENCE [LARGE SCALE GENOMIC DNA]</scope>
    <source>
        <strain evidence="2">CGMCC 1.10106</strain>
    </source>
</reference>
<evidence type="ECO:0000313" key="2">
    <source>
        <dbReference type="Proteomes" id="UP000618591"/>
    </source>
</evidence>
<gene>
    <name evidence="1" type="ORF">GCM10011395_14150</name>
</gene>
<proteinExistence type="predicted"/>
<dbReference type="EMBL" id="BMDW01000007">
    <property type="protein sequence ID" value="GGA45134.1"/>
    <property type="molecule type" value="Genomic_DNA"/>
</dbReference>
<comment type="caution">
    <text evidence="1">The sequence shown here is derived from an EMBL/GenBank/DDBJ whole genome shotgun (WGS) entry which is preliminary data.</text>
</comment>
<accession>A0ABQ1GK17</accession>
<evidence type="ECO:0000313" key="1">
    <source>
        <dbReference type="EMBL" id="GGA45134.1"/>
    </source>
</evidence>
<protein>
    <submittedName>
        <fullName evidence="1">Uncharacterized protein</fullName>
    </submittedName>
</protein>
<name>A0ABQ1GK17_9SPHN</name>
<sequence>MTICVAVKVHDCLVFAADSALSVVEGGETVNVYAHGNKVFNLVKGLPVCAMFCGMGNIGHSSISSLAKEL</sequence>
<dbReference type="Proteomes" id="UP000618591">
    <property type="component" value="Unassembled WGS sequence"/>
</dbReference>
<organism evidence="1 2">
    <name type="scientific">Sphingomonas psychrolutea</name>
    <dbReference type="NCBI Taxonomy" id="1259676"/>
    <lineage>
        <taxon>Bacteria</taxon>
        <taxon>Pseudomonadati</taxon>
        <taxon>Pseudomonadota</taxon>
        <taxon>Alphaproteobacteria</taxon>
        <taxon>Sphingomonadales</taxon>
        <taxon>Sphingomonadaceae</taxon>
        <taxon>Sphingomonas</taxon>
    </lineage>
</organism>